<evidence type="ECO:0000313" key="2">
    <source>
        <dbReference type="Proteomes" id="UP000091967"/>
    </source>
</evidence>
<organism evidence="1 2">
    <name type="scientific">Fusarium poae</name>
    <dbReference type="NCBI Taxonomy" id="36050"/>
    <lineage>
        <taxon>Eukaryota</taxon>
        <taxon>Fungi</taxon>
        <taxon>Dikarya</taxon>
        <taxon>Ascomycota</taxon>
        <taxon>Pezizomycotina</taxon>
        <taxon>Sordariomycetes</taxon>
        <taxon>Hypocreomycetidae</taxon>
        <taxon>Hypocreales</taxon>
        <taxon>Nectriaceae</taxon>
        <taxon>Fusarium</taxon>
    </lineage>
</organism>
<sequence length="89" mass="9714">MSDYPREDASWLNHWCSTVLQVLYTPALATNEIEGLVTQVGRLLTAQSDHRGTQLELSFRAGPSRSILASPLNGLLSSFELAGARRVAT</sequence>
<keyword evidence="2" id="KW-1185">Reference proteome</keyword>
<comment type="caution">
    <text evidence="1">The sequence shown here is derived from an EMBL/GenBank/DDBJ whole genome shotgun (WGS) entry which is preliminary data.</text>
</comment>
<name>A0A1B8AAD9_FUSPO</name>
<gene>
    <name evidence="1" type="ORF">FPOA_26433</name>
</gene>
<protein>
    <submittedName>
        <fullName evidence="1">Uncharacterized protein</fullName>
    </submittedName>
</protein>
<evidence type="ECO:0000313" key="1">
    <source>
        <dbReference type="EMBL" id="OBS17446.1"/>
    </source>
</evidence>
<reference evidence="1 2" key="1">
    <citation type="submission" date="2016-06" db="EMBL/GenBank/DDBJ databases">
        <title>Living apart together: crosstalk between the core and supernumerary genomes in a fungal plant pathogen.</title>
        <authorList>
            <person name="Vanheule A."/>
            <person name="Audenaert K."/>
            <person name="Warris S."/>
            <person name="Van De Geest H."/>
            <person name="Schijlen E."/>
            <person name="Hofte M."/>
            <person name="De Saeger S."/>
            <person name="Haesaert G."/>
            <person name="Waalwijk C."/>
            <person name="Van Der Lee T."/>
        </authorList>
    </citation>
    <scope>NUCLEOTIDE SEQUENCE [LARGE SCALE GENOMIC DNA]</scope>
    <source>
        <strain evidence="1 2">2516</strain>
    </source>
</reference>
<proteinExistence type="predicted"/>
<dbReference type="AlphaFoldDB" id="A0A1B8AAD9"/>
<dbReference type="Proteomes" id="UP000091967">
    <property type="component" value="Unassembled WGS sequence"/>
</dbReference>
<dbReference type="EMBL" id="LYXU01000018">
    <property type="protein sequence ID" value="OBS17446.1"/>
    <property type="molecule type" value="Genomic_DNA"/>
</dbReference>
<accession>A0A1B8AAD9</accession>